<dbReference type="PROSITE" id="PS51278">
    <property type="entry name" value="GATASE_TYPE_2"/>
    <property type="match status" value="1"/>
</dbReference>
<evidence type="ECO:0000313" key="11">
    <source>
        <dbReference type="Proteomes" id="UP001168363"/>
    </source>
</evidence>
<dbReference type="PANTHER" id="PTHR43284:SF1">
    <property type="entry name" value="ASPARAGINE SYNTHETASE"/>
    <property type="match status" value="1"/>
</dbReference>
<dbReference type="Pfam" id="PF13537">
    <property type="entry name" value="GATase_7"/>
    <property type="match status" value="1"/>
</dbReference>
<evidence type="ECO:0000256" key="4">
    <source>
        <dbReference type="ARBA" id="ARBA00022741"/>
    </source>
</evidence>
<dbReference type="SUPFAM" id="SSF56235">
    <property type="entry name" value="N-terminal nucleophile aminohydrolases (Ntn hydrolases)"/>
    <property type="match status" value="1"/>
</dbReference>
<keyword evidence="6" id="KW-0061">Asparagine biosynthesis</keyword>
<dbReference type="InterPro" id="IPR017932">
    <property type="entry name" value="GATase_2_dom"/>
</dbReference>
<keyword evidence="10" id="KW-0436">Ligase</keyword>
<protein>
    <recommendedName>
        <fullName evidence="3">asparagine synthase (glutamine-hydrolyzing)</fullName>
        <ecNumber evidence="3">6.3.5.4</ecNumber>
    </recommendedName>
</protein>
<comment type="catalytic activity">
    <reaction evidence="8">
        <text>L-aspartate + L-glutamine + ATP + H2O = L-asparagine + L-glutamate + AMP + diphosphate + H(+)</text>
        <dbReference type="Rhea" id="RHEA:12228"/>
        <dbReference type="ChEBI" id="CHEBI:15377"/>
        <dbReference type="ChEBI" id="CHEBI:15378"/>
        <dbReference type="ChEBI" id="CHEBI:29985"/>
        <dbReference type="ChEBI" id="CHEBI:29991"/>
        <dbReference type="ChEBI" id="CHEBI:30616"/>
        <dbReference type="ChEBI" id="CHEBI:33019"/>
        <dbReference type="ChEBI" id="CHEBI:58048"/>
        <dbReference type="ChEBI" id="CHEBI:58359"/>
        <dbReference type="ChEBI" id="CHEBI:456215"/>
        <dbReference type="EC" id="6.3.5.4"/>
    </reaction>
</comment>
<dbReference type="InterPro" id="IPR014729">
    <property type="entry name" value="Rossmann-like_a/b/a_fold"/>
</dbReference>
<evidence type="ECO:0000256" key="5">
    <source>
        <dbReference type="ARBA" id="ARBA00022840"/>
    </source>
</evidence>
<dbReference type="Gene3D" id="3.40.50.620">
    <property type="entry name" value="HUPs"/>
    <property type="match status" value="1"/>
</dbReference>
<keyword evidence="6" id="KW-0028">Amino-acid biosynthesis</keyword>
<proteinExistence type="inferred from homology"/>
<comment type="similarity">
    <text evidence="2">Belongs to the asparagine synthetase family.</text>
</comment>
<dbReference type="InterPro" id="IPR006426">
    <property type="entry name" value="Asn_synth_AEB"/>
</dbReference>
<feature type="domain" description="Glutamine amidotransferase type-2" evidence="9">
    <location>
        <begin position="2"/>
        <end position="212"/>
    </location>
</feature>
<evidence type="ECO:0000256" key="8">
    <source>
        <dbReference type="ARBA" id="ARBA00048741"/>
    </source>
</evidence>
<evidence type="ECO:0000256" key="1">
    <source>
        <dbReference type="ARBA" id="ARBA00005187"/>
    </source>
</evidence>
<dbReference type="EMBL" id="JAULSC010000006">
    <property type="protein sequence ID" value="MDO3395774.1"/>
    <property type="molecule type" value="Genomic_DNA"/>
</dbReference>
<evidence type="ECO:0000259" key="9">
    <source>
        <dbReference type="PROSITE" id="PS51278"/>
    </source>
</evidence>
<keyword evidence="4" id="KW-0547">Nucleotide-binding</keyword>
<sequence length="641" mass="69673">MCGIAGAYQQDDGKVLVDTMTERLEHRGPDARGVVELVDPTTSVVLGHRRLSIIDPVAASDQPFSKHGLRLVYNGEVYNYRELRSELESRGVRFATACDTEVVLEVWRAWGTAGLARLRGMFALAVHDERTGCLTLARDPFGIKPLYVLRRGAGVVFASELKAVVAALGPELSVDPAGMVASTLYYWLPTETDAVRGVRKLAPGTWSEHRPDGTSRSGVFCSLAEEAADAAAGPPVDLAAVLEDSVRAHLVSDVPVATFLSGGLDSSIVTALAHRHDPGIEAWTIGFRAVDRRLEAMPDDAAYARRLAQHLGVRLHEIEIGPDVVSMLPRMVDVLDEPVGDPAALNTFLMCEAARTAGVEVLLSGTGADELFGGYRKHLANLLAARYRRLPASLRSRVVGPAVERLPVALAGRGVRPVRWAQRFVAFAGLPEQEAFRRSYTLHDPEGLQALLDPELGGLVDDLLEQHRATYEDTAFDDHVERMCLADTRMFLPGLNLTYTDRASMAASTEVRVPFVDIEVLRAAFAPQAVPKIDGRVQKAGLKAVARSWLPDEVIDRPKASFGAPLRAWTTHDLRPMIDDLLLGGELVGSGFLRREPLAALVHDQRSGRRDRSQQIYQLLSLELWLRNARGAGVGAGTGGA</sequence>
<organism evidence="10 11">
    <name type="scientific">Nocardioides cremeus</name>
    <dbReference type="NCBI Taxonomy" id="3058044"/>
    <lineage>
        <taxon>Bacteria</taxon>
        <taxon>Bacillati</taxon>
        <taxon>Actinomycetota</taxon>
        <taxon>Actinomycetes</taxon>
        <taxon>Propionibacteriales</taxon>
        <taxon>Nocardioidaceae</taxon>
        <taxon>Nocardioides</taxon>
    </lineage>
</organism>
<gene>
    <name evidence="10" type="primary">asnB</name>
    <name evidence="10" type="ORF">QWJ41_08610</name>
</gene>
<dbReference type="Pfam" id="PF00733">
    <property type="entry name" value="Asn_synthase"/>
    <property type="match status" value="1"/>
</dbReference>
<dbReference type="RefSeq" id="WP_302707312.1">
    <property type="nucleotide sequence ID" value="NZ_JAULSC010000006.1"/>
</dbReference>
<dbReference type="EC" id="6.3.5.4" evidence="3"/>
<dbReference type="GO" id="GO:0004066">
    <property type="term" value="F:asparagine synthase (glutamine-hydrolyzing) activity"/>
    <property type="evidence" value="ECO:0007669"/>
    <property type="project" value="UniProtKB-EC"/>
</dbReference>
<dbReference type="PANTHER" id="PTHR43284">
    <property type="entry name" value="ASPARAGINE SYNTHETASE (GLUTAMINE-HYDROLYZING)"/>
    <property type="match status" value="1"/>
</dbReference>
<dbReference type="InterPro" id="IPR029055">
    <property type="entry name" value="Ntn_hydrolases_N"/>
</dbReference>
<dbReference type="PIRSF" id="PIRSF001589">
    <property type="entry name" value="Asn_synthetase_glu-h"/>
    <property type="match status" value="1"/>
</dbReference>
<evidence type="ECO:0000256" key="6">
    <source>
        <dbReference type="ARBA" id="ARBA00022888"/>
    </source>
</evidence>
<evidence type="ECO:0000256" key="3">
    <source>
        <dbReference type="ARBA" id="ARBA00012737"/>
    </source>
</evidence>
<name>A0ABT8TQY6_9ACTN</name>
<keyword evidence="7" id="KW-0315">Glutamine amidotransferase</keyword>
<evidence type="ECO:0000256" key="7">
    <source>
        <dbReference type="ARBA" id="ARBA00022962"/>
    </source>
</evidence>
<dbReference type="InterPro" id="IPR033738">
    <property type="entry name" value="AsnB_N"/>
</dbReference>
<comment type="caution">
    <text evidence="10">The sequence shown here is derived from an EMBL/GenBank/DDBJ whole genome shotgun (WGS) entry which is preliminary data.</text>
</comment>
<accession>A0ABT8TQY6</accession>
<comment type="pathway">
    <text evidence="1">Amino-acid biosynthesis; L-asparagine biosynthesis; L-asparagine from L-aspartate (L-Gln route): step 1/1.</text>
</comment>
<dbReference type="CDD" id="cd00712">
    <property type="entry name" value="AsnB"/>
    <property type="match status" value="1"/>
</dbReference>
<dbReference type="InterPro" id="IPR001962">
    <property type="entry name" value="Asn_synthase"/>
</dbReference>
<reference evidence="10" key="1">
    <citation type="submission" date="2023-06" db="EMBL/GenBank/DDBJ databases">
        <title>Genome sequence of Nocardioides sp. SOB44.</title>
        <authorList>
            <person name="Zhang G."/>
        </authorList>
    </citation>
    <scope>NUCLEOTIDE SEQUENCE</scope>
    <source>
        <strain evidence="10">SOB44</strain>
    </source>
</reference>
<keyword evidence="5" id="KW-0067">ATP-binding</keyword>
<dbReference type="NCBIfam" id="TIGR01536">
    <property type="entry name" value="asn_synth_AEB"/>
    <property type="match status" value="1"/>
</dbReference>
<dbReference type="SUPFAM" id="SSF52402">
    <property type="entry name" value="Adenine nucleotide alpha hydrolases-like"/>
    <property type="match status" value="1"/>
</dbReference>
<dbReference type="CDD" id="cd01991">
    <property type="entry name" value="Asn_synthase_B_C"/>
    <property type="match status" value="1"/>
</dbReference>
<evidence type="ECO:0000313" key="10">
    <source>
        <dbReference type="EMBL" id="MDO3395774.1"/>
    </source>
</evidence>
<dbReference type="Gene3D" id="3.60.20.10">
    <property type="entry name" value="Glutamine Phosphoribosylpyrophosphate, subunit 1, domain 1"/>
    <property type="match status" value="1"/>
</dbReference>
<dbReference type="Proteomes" id="UP001168363">
    <property type="component" value="Unassembled WGS sequence"/>
</dbReference>
<evidence type="ECO:0000256" key="2">
    <source>
        <dbReference type="ARBA" id="ARBA00005752"/>
    </source>
</evidence>
<dbReference type="InterPro" id="IPR051786">
    <property type="entry name" value="ASN_synthetase/amidase"/>
</dbReference>
<keyword evidence="11" id="KW-1185">Reference proteome</keyword>